<dbReference type="GO" id="GO:0030867">
    <property type="term" value="C:rough endoplasmic reticulum membrane"/>
    <property type="evidence" value="ECO:0007669"/>
    <property type="project" value="UniProtKB-SubCell"/>
</dbReference>
<dbReference type="AlphaFoldDB" id="A0A075AGM3"/>
<keyword evidence="1" id="KW-0812">Transmembrane</keyword>
<keyword evidence="3" id="KW-0472">Membrane</keyword>
<sequence>MYLPFAAVDQTDGRLTQNFLFAASKSRNMLKSFVKSQLDIPIHFIWLLLTGLFFQFPGVDGLASLTEDEFAEFTDPDDTFTSDITADISSAVPKSSIPKSPPDQETDGTRSQEDSEGSQEDSEVTGQPLDASVSSEVDDGMLLVNRKPVPLTEADRMKSDTDATVEVVLVVLIFQSDEFEDVVIKDDDEFEDIPSPSDPVDRPTAQSKEAHSDLKVVKIPRHLRGSWDSYYLEMLFISMLVIYFSNFLIGRSKNTQLATAWFAAHKPILETQFAMVGDDGQAEPGSGTLLKESEHLYSLWCSGRAYCDAMLVELRLLKRQCLVFTLANWFQPAYDTIVAKVIMEDSEMDGWVMAVGRKRRLQALMKDHQDLAFFCPDKRGQRHPGLPESLTVLSELSEATTSMLNAPICKFLTDNEECVDYLFFSDQYTGPKPPPDETPSAKLPVTQKVLIFGFRVGTKGSVSVEDMEAAAPLFQFIFYVIDKVHRLRLGKEAKAKSERNRQRAYDTRLKAVHSLRQEAAQTRREERVRANKERIMAEEDPEKARRLEVIASNAVFPVFSASSANVTVPAGHAEQNF</sequence>
<organism evidence="9 10">
    <name type="scientific">Opisthorchis viverrini</name>
    <name type="common">Southeast Asian liver fluke</name>
    <dbReference type="NCBI Taxonomy" id="6198"/>
    <lineage>
        <taxon>Eukaryota</taxon>
        <taxon>Metazoa</taxon>
        <taxon>Spiralia</taxon>
        <taxon>Lophotrochozoa</taxon>
        <taxon>Platyhelminthes</taxon>
        <taxon>Trematoda</taxon>
        <taxon>Digenea</taxon>
        <taxon>Opisthorchiida</taxon>
        <taxon>Opisthorchiata</taxon>
        <taxon>Opisthorchiidae</taxon>
        <taxon>Opisthorchis</taxon>
    </lineage>
</organism>
<dbReference type="GO" id="GO:0032469">
    <property type="term" value="P:endoplasmic reticulum calcium ion homeostasis"/>
    <property type="evidence" value="ECO:0007669"/>
    <property type="project" value="InterPro"/>
</dbReference>
<feature type="compositionally biased region" description="Acidic residues" evidence="8">
    <location>
        <begin position="114"/>
        <end position="123"/>
    </location>
</feature>
<evidence type="ECO:0000256" key="7">
    <source>
        <dbReference type="ARBA" id="ARBA00034902"/>
    </source>
</evidence>
<proteinExistence type="inferred from homology"/>
<evidence type="ECO:0000313" key="9">
    <source>
        <dbReference type="EMBL" id="KER28864.1"/>
    </source>
</evidence>
<reference evidence="9 10" key="1">
    <citation type="submission" date="2013-11" db="EMBL/GenBank/DDBJ databases">
        <title>Opisthorchis viverrini - life in the bile duct.</title>
        <authorList>
            <person name="Young N.D."/>
            <person name="Nagarajan N."/>
            <person name="Lin S.J."/>
            <person name="Korhonen P.K."/>
            <person name="Jex A.R."/>
            <person name="Hall R.S."/>
            <person name="Safavi-Hemami H."/>
            <person name="Kaewkong W."/>
            <person name="Bertrand D."/>
            <person name="Gao S."/>
            <person name="Seet Q."/>
            <person name="Wongkham S."/>
            <person name="Teh B.T."/>
            <person name="Wongkham C."/>
            <person name="Intapan P.M."/>
            <person name="Maleewong W."/>
            <person name="Yang X."/>
            <person name="Hu M."/>
            <person name="Wang Z."/>
            <person name="Hofmann A."/>
            <person name="Sternberg P.W."/>
            <person name="Tan P."/>
            <person name="Wang J."/>
            <person name="Gasser R.B."/>
        </authorList>
    </citation>
    <scope>NUCLEOTIDE SEQUENCE [LARGE SCALE GENOMIC DNA]</scope>
</reference>
<dbReference type="GeneID" id="20318587"/>
<feature type="region of interest" description="Disordered" evidence="8">
    <location>
        <begin position="91"/>
        <end position="137"/>
    </location>
</feature>
<keyword evidence="10" id="KW-1185">Reference proteome</keyword>
<evidence type="ECO:0000256" key="8">
    <source>
        <dbReference type="SAM" id="MobiDB-lite"/>
    </source>
</evidence>
<feature type="region of interest" description="Disordered" evidence="8">
    <location>
        <begin position="189"/>
        <end position="209"/>
    </location>
</feature>
<dbReference type="KEGG" id="ovi:T265_04405"/>
<comment type="similarity">
    <text evidence="5">Belongs to the CCDC47 family.</text>
</comment>
<dbReference type="RefSeq" id="XP_009167408.1">
    <property type="nucleotide sequence ID" value="XM_009169144.1"/>
</dbReference>
<dbReference type="Proteomes" id="UP000054324">
    <property type="component" value="Unassembled WGS sequence"/>
</dbReference>
<dbReference type="EMBL" id="KL596690">
    <property type="protein sequence ID" value="KER28864.1"/>
    <property type="molecule type" value="Genomic_DNA"/>
</dbReference>
<name>A0A075AGM3_OPIVI</name>
<keyword evidence="2" id="KW-1133">Transmembrane helix</keyword>
<dbReference type="STRING" id="6198.A0A075AGM3"/>
<dbReference type="Pfam" id="PF07946">
    <property type="entry name" value="CCDC47"/>
    <property type="match status" value="1"/>
</dbReference>
<dbReference type="InterPro" id="IPR012879">
    <property type="entry name" value="CCDC47"/>
</dbReference>
<dbReference type="PANTHER" id="PTHR12883">
    <property type="entry name" value="ADIPOCYTE-SPECIFIC PROTEIN 4-RELATED"/>
    <property type="match status" value="1"/>
</dbReference>
<dbReference type="GO" id="GO:0005509">
    <property type="term" value="F:calcium ion binding"/>
    <property type="evidence" value="ECO:0007669"/>
    <property type="project" value="InterPro"/>
</dbReference>
<dbReference type="PANTHER" id="PTHR12883:SF0">
    <property type="entry name" value="PAT COMPLEX SUBUNIT CCDC47"/>
    <property type="match status" value="1"/>
</dbReference>
<evidence type="ECO:0000256" key="3">
    <source>
        <dbReference type="ARBA" id="ARBA00023136"/>
    </source>
</evidence>
<comment type="subcellular location">
    <subcellularLocation>
        <location evidence="4">Rough endoplasmic reticulum membrane</location>
        <topology evidence="4">Single-pass type I membrane protein</topology>
    </subcellularLocation>
</comment>
<evidence type="ECO:0000256" key="5">
    <source>
        <dbReference type="ARBA" id="ARBA00034746"/>
    </source>
</evidence>
<evidence type="ECO:0000256" key="2">
    <source>
        <dbReference type="ARBA" id="ARBA00022989"/>
    </source>
</evidence>
<dbReference type="CTD" id="20318587"/>
<evidence type="ECO:0000313" key="10">
    <source>
        <dbReference type="Proteomes" id="UP000054324"/>
    </source>
</evidence>
<evidence type="ECO:0000256" key="6">
    <source>
        <dbReference type="ARBA" id="ARBA00034875"/>
    </source>
</evidence>
<evidence type="ECO:0000256" key="1">
    <source>
        <dbReference type="ARBA" id="ARBA00022692"/>
    </source>
</evidence>
<protein>
    <recommendedName>
        <fullName evidence="6">PAT complex subunit CCDC47</fullName>
    </recommendedName>
    <alternativeName>
        <fullName evidence="7">Coiled-coil domain-containing protein 47</fullName>
    </alternativeName>
</protein>
<dbReference type="OrthoDB" id="10039147at2759"/>
<evidence type="ECO:0000256" key="4">
    <source>
        <dbReference type="ARBA" id="ARBA00034697"/>
    </source>
</evidence>
<gene>
    <name evidence="9" type="ORF">T265_04405</name>
</gene>
<accession>A0A075AGM3</accession>